<gene>
    <name evidence="3" type="ORF">EDD32_1433</name>
</gene>
<dbReference type="InterPro" id="IPR050267">
    <property type="entry name" value="Anti-sigma-factor_SerPK"/>
</dbReference>
<dbReference type="Pfam" id="PF13581">
    <property type="entry name" value="HATPase_c_2"/>
    <property type="match status" value="1"/>
</dbReference>
<dbReference type="CDD" id="cd16936">
    <property type="entry name" value="HATPase_RsbW-like"/>
    <property type="match status" value="1"/>
</dbReference>
<protein>
    <submittedName>
        <fullName evidence="3">Anti-sigma regulatory factor (Ser/Thr protein kinase)</fullName>
    </submittedName>
</protein>
<evidence type="ECO:0000313" key="4">
    <source>
        <dbReference type="Proteomes" id="UP000280726"/>
    </source>
</evidence>
<dbReference type="Proteomes" id="UP000280726">
    <property type="component" value="Unassembled WGS sequence"/>
</dbReference>
<keyword evidence="1" id="KW-0808">Transferase</keyword>
<accession>A0A3N4Z388</accession>
<name>A0A3N4Z388_9MICO</name>
<dbReference type="PANTHER" id="PTHR35526">
    <property type="entry name" value="ANTI-SIGMA-F FACTOR RSBW-RELATED"/>
    <property type="match status" value="1"/>
</dbReference>
<dbReference type="EMBL" id="RKRA01000001">
    <property type="protein sequence ID" value="RPF26973.1"/>
    <property type="molecule type" value="Genomic_DNA"/>
</dbReference>
<dbReference type="InterPro" id="IPR036890">
    <property type="entry name" value="HATPase_C_sf"/>
</dbReference>
<dbReference type="GO" id="GO:0004674">
    <property type="term" value="F:protein serine/threonine kinase activity"/>
    <property type="evidence" value="ECO:0007669"/>
    <property type="project" value="UniProtKB-KW"/>
</dbReference>
<evidence type="ECO:0000256" key="1">
    <source>
        <dbReference type="ARBA" id="ARBA00022527"/>
    </source>
</evidence>
<keyword evidence="1" id="KW-0723">Serine/threonine-protein kinase</keyword>
<dbReference type="InterPro" id="IPR003594">
    <property type="entry name" value="HATPase_dom"/>
</dbReference>
<reference evidence="3 4" key="1">
    <citation type="submission" date="2018-11" db="EMBL/GenBank/DDBJ databases">
        <title>Sequencing the genomes of 1000 actinobacteria strains.</title>
        <authorList>
            <person name="Klenk H.-P."/>
        </authorList>
    </citation>
    <scope>NUCLEOTIDE SEQUENCE [LARGE SCALE GENOMIC DNA]</scope>
    <source>
        <strain evidence="3 4">DSM 14418</strain>
    </source>
</reference>
<dbReference type="RefSeq" id="WP_211338760.1">
    <property type="nucleotide sequence ID" value="NZ_RKRA01000001.1"/>
</dbReference>
<keyword evidence="1" id="KW-0418">Kinase</keyword>
<evidence type="ECO:0000259" key="2">
    <source>
        <dbReference type="Pfam" id="PF13581"/>
    </source>
</evidence>
<proteinExistence type="predicted"/>
<dbReference type="Gene3D" id="3.30.565.10">
    <property type="entry name" value="Histidine kinase-like ATPase, C-terminal domain"/>
    <property type="match status" value="1"/>
</dbReference>
<comment type="caution">
    <text evidence="3">The sequence shown here is derived from an EMBL/GenBank/DDBJ whole genome shotgun (WGS) entry which is preliminary data.</text>
</comment>
<feature type="domain" description="Histidine kinase/HSP90-like ATPase" evidence="2">
    <location>
        <begin position="25"/>
        <end position="139"/>
    </location>
</feature>
<dbReference type="PANTHER" id="PTHR35526:SF3">
    <property type="entry name" value="ANTI-SIGMA-F FACTOR RSBW"/>
    <property type="match status" value="1"/>
</dbReference>
<evidence type="ECO:0000313" key="3">
    <source>
        <dbReference type="EMBL" id="RPF26973.1"/>
    </source>
</evidence>
<dbReference type="AlphaFoldDB" id="A0A3N4Z388"/>
<dbReference type="SUPFAM" id="SSF55874">
    <property type="entry name" value="ATPase domain of HSP90 chaperone/DNA topoisomerase II/histidine kinase"/>
    <property type="match status" value="1"/>
</dbReference>
<sequence>MNPGLPTESYPPEAYDLVAHWLLDRPAHLSSFRADLTQALRDHGASYAGGLTGTADQMVLVASELATNAIVHALPPTRVRLLVGAEEFVLDVIDHAPDMPPQIAQNREIGEGGAGLKIAQRIALEVAWYPDGTAKHVWARFPRR</sequence>
<organism evidence="3 4">
    <name type="scientific">Georgenia muralis</name>
    <dbReference type="NCBI Taxonomy" id="154117"/>
    <lineage>
        <taxon>Bacteria</taxon>
        <taxon>Bacillati</taxon>
        <taxon>Actinomycetota</taxon>
        <taxon>Actinomycetes</taxon>
        <taxon>Micrococcales</taxon>
        <taxon>Bogoriellaceae</taxon>
        <taxon>Georgenia</taxon>
    </lineage>
</organism>
<keyword evidence="4" id="KW-1185">Reference proteome</keyword>